<organism evidence="2 3">
    <name type="scientific">Melipona bicolor</name>
    <dbReference type="NCBI Taxonomy" id="60889"/>
    <lineage>
        <taxon>Eukaryota</taxon>
        <taxon>Metazoa</taxon>
        <taxon>Ecdysozoa</taxon>
        <taxon>Arthropoda</taxon>
        <taxon>Hexapoda</taxon>
        <taxon>Insecta</taxon>
        <taxon>Pterygota</taxon>
        <taxon>Neoptera</taxon>
        <taxon>Endopterygota</taxon>
        <taxon>Hymenoptera</taxon>
        <taxon>Apocrita</taxon>
        <taxon>Aculeata</taxon>
        <taxon>Apoidea</taxon>
        <taxon>Anthophila</taxon>
        <taxon>Apidae</taxon>
        <taxon>Melipona</taxon>
    </lineage>
</organism>
<sequence>MSGPEGGREGGAESTPAISVMLQENTHTVDSLADKSDEPKQRDDQSRRDVAALFSCDVNVLHSTSERRKWMGKSKAPARFNLLHAPWFPLVRLKNEQIDCESKHFLDV</sequence>
<gene>
    <name evidence="2" type="ORF">K0M31_000466</name>
</gene>
<comment type="caution">
    <text evidence="2">The sequence shown here is derived from an EMBL/GenBank/DDBJ whole genome shotgun (WGS) entry which is preliminary data.</text>
</comment>
<dbReference type="EMBL" id="JAHYIQ010000001">
    <property type="protein sequence ID" value="KAK1135894.1"/>
    <property type="molecule type" value="Genomic_DNA"/>
</dbReference>
<dbReference type="Proteomes" id="UP001177670">
    <property type="component" value="Unassembled WGS sequence"/>
</dbReference>
<evidence type="ECO:0000313" key="2">
    <source>
        <dbReference type="EMBL" id="KAK1135894.1"/>
    </source>
</evidence>
<protein>
    <submittedName>
        <fullName evidence="2">Uncharacterized protein</fullName>
    </submittedName>
</protein>
<feature type="region of interest" description="Disordered" evidence="1">
    <location>
        <begin position="1"/>
        <end position="48"/>
    </location>
</feature>
<dbReference type="AlphaFoldDB" id="A0AA40GEE0"/>
<proteinExistence type="predicted"/>
<feature type="compositionally biased region" description="Basic and acidic residues" evidence="1">
    <location>
        <begin position="32"/>
        <end position="48"/>
    </location>
</feature>
<reference evidence="2" key="1">
    <citation type="submission" date="2021-10" db="EMBL/GenBank/DDBJ databases">
        <title>Melipona bicolor Genome sequencing and assembly.</title>
        <authorList>
            <person name="Araujo N.S."/>
            <person name="Arias M.C."/>
        </authorList>
    </citation>
    <scope>NUCLEOTIDE SEQUENCE</scope>
    <source>
        <strain evidence="2">USP_2M_L1-L4_2017</strain>
        <tissue evidence="2">Whole body</tissue>
    </source>
</reference>
<keyword evidence="3" id="KW-1185">Reference proteome</keyword>
<evidence type="ECO:0000313" key="3">
    <source>
        <dbReference type="Proteomes" id="UP001177670"/>
    </source>
</evidence>
<name>A0AA40GEE0_9HYME</name>
<feature type="compositionally biased region" description="Basic and acidic residues" evidence="1">
    <location>
        <begin position="1"/>
        <end position="11"/>
    </location>
</feature>
<evidence type="ECO:0000256" key="1">
    <source>
        <dbReference type="SAM" id="MobiDB-lite"/>
    </source>
</evidence>
<accession>A0AA40GEE0</accession>